<feature type="transmembrane region" description="Helical" evidence="1">
    <location>
        <begin position="27"/>
        <end position="45"/>
    </location>
</feature>
<dbReference type="RefSeq" id="WP_086676848.1">
    <property type="nucleotide sequence ID" value="NZ_FNUJ01000014.1"/>
</dbReference>
<name>A0A1H5RIX1_9PSEU</name>
<dbReference type="EMBL" id="FNUJ01000014">
    <property type="protein sequence ID" value="SEF37451.1"/>
    <property type="molecule type" value="Genomic_DNA"/>
</dbReference>
<keyword evidence="1" id="KW-1133">Transmembrane helix</keyword>
<evidence type="ECO:0000313" key="2">
    <source>
        <dbReference type="EMBL" id="SEF37451.1"/>
    </source>
</evidence>
<keyword evidence="1" id="KW-0812">Transmembrane</keyword>
<evidence type="ECO:0000256" key="1">
    <source>
        <dbReference type="SAM" id="Phobius"/>
    </source>
</evidence>
<dbReference type="OrthoDB" id="3401660at2"/>
<dbReference type="Proteomes" id="UP000198878">
    <property type="component" value="Unassembled WGS sequence"/>
</dbReference>
<dbReference type="AlphaFoldDB" id="A0A1H5RIX1"/>
<feature type="transmembrane region" description="Helical" evidence="1">
    <location>
        <begin position="57"/>
        <end position="76"/>
    </location>
</feature>
<accession>A0A1H5RIX1</accession>
<reference evidence="3" key="1">
    <citation type="submission" date="2016-10" db="EMBL/GenBank/DDBJ databases">
        <authorList>
            <person name="Varghese N."/>
            <person name="Submissions S."/>
        </authorList>
    </citation>
    <scope>NUCLEOTIDE SEQUENCE [LARGE SCALE GENOMIC DNA]</scope>
    <source>
        <strain evidence="3">DSM 44654</strain>
    </source>
</reference>
<keyword evidence="1" id="KW-0472">Membrane</keyword>
<keyword evidence="3" id="KW-1185">Reference proteome</keyword>
<proteinExistence type="predicted"/>
<organism evidence="2 3">
    <name type="scientific">Amycolatopsis pretoriensis</name>
    <dbReference type="NCBI Taxonomy" id="218821"/>
    <lineage>
        <taxon>Bacteria</taxon>
        <taxon>Bacillati</taxon>
        <taxon>Actinomycetota</taxon>
        <taxon>Actinomycetes</taxon>
        <taxon>Pseudonocardiales</taxon>
        <taxon>Pseudonocardiaceae</taxon>
        <taxon>Amycolatopsis</taxon>
    </lineage>
</organism>
<evidence type="ECO:0008006" key="4">
    <source>
        <dbReference type="Google" id="ProtNLM"/>
    </source>
</evidence>
<dbReference type="STRING" id="218821.SAMN05421837_11411"/>
<sequence length="164" mass="17791">MDISSSFVYTPELARQSFRACHPRSPLARWLPAGIYVVLGILALAEALRGARVDPVGLAVGVVVLLLGLGWPVFYARRVARALRPLTEPGTIRLELTDAGYAAEAPGRTTSRLWPTFKSAALVRGFWVLKTESEGTLAFPASVLDAAQNEAFQAAMRDKGLLKR</sequence>
<protein>
    <recommendedName>
        <fullName evidence="4">YcxB-like protein</fullName>
    </recommendedName>
</protein>
<gene>
    <name evidence="2" type="ORF">SAMN05421837_11411</name>
</gene>
<evidence type="ECO:0000313" key="3">
    <source>
        <dbReference type="Proteomes" id="UP000198878"/>
    </source>
</evidence>